<keyword evidence="2" id="KW-1185">Reference proteome</keyword>
<proteinExistence type="predicted"/>
<dbReference type="EMBL" id="WURB01000039">
    <property type="protein sequence ID" value="MXQ14603.1"/>
    <property type="molecule type" value="Genomic_DNA"/>
</dbReference>
<sequence length="72" mass="7907">MSSPERLKIDKASPEQAEAIRSMLTRQRAEKLAAECLDLTDDAAVIRILTDAFESAAAAELFKAAWELAKTQ</sequence>
<reference evidence="1 2" key="2">
    <citation type="submission" date="2020-01" db="EMBL/GenBank/DDBJ databases">
        <title>Microvirga sp. nov., an arsenate reduction bacterium isolated from Tibet hotspring sediments.</title>
        <authorList>
            <person name="Xian W.-D."/>
            <person name="Li W.-J."/>
        </authorList>
    </citation>
    <scope>NUCLEOTIDE SEQUENCE [LARGE SCALE GENOMIC DNA]</scope>
    <source>
        <strain evidence="1 2">KCTC 23863</strain>
    </source>
</reference>
<dbReference type="RefSeq" id="WP_160888322.1">
    <property type="nucleotide sequence ID" value="NZ_WURB01000039.1"/>
</dbReference>
<accession>A0A7X3MWK4</accession>
<dbReference type="AlphaFoldDB" id="A0A7X3MWK4"/>
<evidence type="ECO:0000313" key="2">
    <source>
        <dbReference type="Proteomes" id="UP000436483"/>
    </source>
</evidence>
<evidence type="ECO:0000313" key="1">
    <source>
        <dbReference type="EMBL" id="MXQ14603.1"/>
    </source>
</evidence>
<name>A0A7X3MWK4_9HYPH</name>
<organism evidence="1 2">
    <name type="scientific">Microvirga makkahensis</name>
    <dbReference type="NCBI Taxonomy" id="1128670"/>
    <lineage>
        <taxon>Bacteria</taxon>
        <taxon>Pseudomonadati</taxon>
        <taxon>Pseudomonadota</taxon>
        <taxon>Alphaproteobacteria</taxon>
        <taxon>Hyphomicrobiales</taxon>
        <taxon>Methylobacteriaceae</taxon>
        <taxon>Microvirga</taxon>
    </lineage>
</organism>
<comment type="caution">
    <text evidence="1">The sequence shown here is derived from an EMBL/GenBank/DDBJ whole genome shotgun (WGS) entry which is preliminary data.</text>
</comment>
<protein>
    <submittedName>
        <fullName evidence="1">Uncharacterized protein</fullName>
    </submittedName>
</protein>
<dbReference type="Proteomes" id="UP000436483">
    <property type="component" value="Unassembled WGS sequence"/>
</dbReference>
<gene>
    <name evidence="1" type="ORF">GR328_24765</name>
</gene>
<reference evidence="1 2" key="1">
    <citation type="submission" date="2019-12" db="EMBL/GenBank/DDBJ databases">
        <authorList>
            <person name="Yuan C.-G."/>
        </authorList>
    </citation>
    <scope>NUCLEOTIDE SEQUENCE [LARGE SCALE GENOMIC DNA]</scope>
    <source>
        <strain evidence="1 2">KCTC 23863</strain>
    </source>
</reference>